<proteinExistence type="predicted"/>
<dbReference type="InterPro" id="IPR009049">
    <property type="entry name" value="Argininosuccinate_lyase"/>
</dbReference>
<dbReference type="Proteomes" id="UP000215377">
    <property type="component" value="Unassembled WGS sequence"/>
</dbReference>
<evidence type="ECO:0000256" key="5">
    <source>
        <dbReference type="ARBA" id="ARBA00023239"/>
    </source>
</evidence>
<dbReference type="AlphaFoldDB" id="A0A225NCC9"/>
<dbReference type="UniPathway" id="UPA00068">
    <property type="reaction ID" value="UER00114"/>
</dbReference>
<evidence type="ECO:0000313" key="9">
    <source>
        <dbReference type="Proteomes" id="UP000215377"/>
    </source>
</evidence>
<feature type="domain" description="Fumarate lyase N-terminal" evidence="6">
    <location>
        <begin position="44"/>
        <end position="303"/>
    </location>
</feature>
<gene>
    <name evidence="8" type="ORF">ATO3_26965</name>
</gene>
<dbReference type="PANTHER" id="PTHR43814">
    <property type="entry name" value="ARGININOSUCCINATE LYASE"/>
    <property type="match status" value="1"/>
</dbReference>
<evidence type="ECO:0000259" key="7">
    <source>
        <dbReference type="Pfam" id="PF14698"/>
    </source>
</evidence>
<dbReference type="GO" id="GO:0042450">
    <property type="term" value="P:L-arginine biosynthetic process via ornithine"/>
    <property type="evidence" value="ECO:0007669"/>
    <property type="project" value="InterPro"/>
</dbReference>
<dbReference type="Gene3D" id="1.10.275.10">
    <property type="entry name" value="Fumarase/aspartase (N-terminal domain)"/>
    <property type="match status" value="1"/>
</dbReference>
<protein>
    <recommendedName>
        <fullName evidence="3">argininosuccinate lyase</fullName>
        <ecNumber evidence="3">4.3.2.1</ecNumber>
    </recommendedName>
</protein>
<dbReference type="EMBL" id="AQQR01000033">
    <property type="protein sequence ID" value="OWU67006.1"/>
    <property type="molecule type" value="Genomic_DNA"/>
</dbReference>
<comment type="pathway">
    <text evidence="2">Amino-acid biosynthesis; L-arginine biosynthesis; L-arginine from L-ornithine and carbamoyl phosphate: step 3/3.</text>
</comment>
<dbReference type="InterPro" id="IPR024083">
    <property type="entry name" value="Fumarase/histidase_N"/>
</dbReference>
<evidence type="ECO:0000256" key="2">
    <source>
        <dbReference type="ARBA" id="ARBA00004941"/>
    </source>
</evidence>
<keyword evidence="4" id="KW-0055">Arginine biosynthesis</keyword>
<dbReference type="InterPro" id="IPR000362">
    <property type="entry name" value="Fumarate_lyase_fam"/>
</dbReference>
<dbReference type="GO" id="GO:0005829">
    <property type="term" value="C:cytosol"/>
    <property type="evidence" value="ECO:0007669"/>
    <property type="project" value="TreeGrafter"/>
</dbReference>
<keyword evidence="9" id="KW-1185">Reference proteome</keyword>
<dbReference type="EC" id="4.3.2.1" evidence="3"/>
<dbReference type="Gene3D" id="1.20.200.10">
    <property type="entry name" value="Fumarase/aspartase (Central domain)"/>
    <property type="match status" value="1"/>
</dbReference>
<dbReference type="PRINTS" id="PR00149">
    <property type="entry name" value="FUMRATELYASE"/>
</dbReference>
<dbReference type="SUPFAM" id="SSF48557">
    <property type="entry name" value="L-aspartase-like"/>
    <property type="match status" value="1"/>
</dbReference>
<dbReference type="PRINTS" id="PR00145">
    <property type="entry name" value="ARGSUCLYASE"/>
</dbReference>
<dbReference type="InterPro" id="IPR022761">
    <property type="entry name" value="Fumarate_lyase_N"/>
</dbReference>
<comment type="caution">
    <text evidence="8">The sequence shown here is derived from an EMBL/GenBank/DDBJ whole genome shotgun (WGS) entry which is preliminary data.</text>
</comment>
<comment type="catalytic activity">
    <reaction evidence="1">
        <text>2-(N(omega)-L-arginino)succinate = fumarate + L-arginine</text>
        <dbReference type="Rhea" id="RHEA:24020"/>
        <dbReference type="ChEBI" id="CHEBI:29806"/>
        <dbReference type="ChEBI" id="CHEBI:32682"/>
        <dbReference type="ChEBI" id="CHEBI:57472"/>
        <dbReference type="EC" id="4.3.2.1"/>
    </reaction>
</comment>
<reference evidence="8 9" key="1">
    <citation type="submission" date="2013-04" db="EMBL/GenBank/DDBJ databases">
        <title>Oceanicola sp. 22II1-22F33 Genome Sequencing.</title>
        <authorList>
            <person name="Lai Q."/>
            <person name="Li G."/>
            <person name="Shao Z."/>
        </authorList>
    </citation>
    <scope>NUCLEOTIDE SEQUENCE [LARGE SCALE GENOMIC DNA]</scope>
    <source>
        <strain evidence="8 9">22II1-22F33</strain>
    </source>
</reference>
<evidence type="ECO:0000259" key="6">
    <source>
        <dbReference type="Pfam" id="PF00206"/>
    </source>
</evidence>
<name>A0A225NCC9_9RHOB</name>
<dbReference type="Gene3D" id="1.10.40.30">
    <property type="entry name" value="Fumarase/aspartase (C-terminal domain)"/>
    <property type="match status" value="1"/>
</dbReference>
<organism evidence="8 9">
    <name type="scientific">Marinibacterium profundimaris</name>
    <dbReference type="NCBI Taxonomy" id="1679460"/>
    <lineage>
        <taxon>Bacteria</taxon>
        <taxon>Pseudomonadati</taxon>
        <taxon>Pseudomonadota</taxon>
        <taxon>Alphaproteobacteria</taxon>
        <taxon>Rhodobacterales</taxon>
        <taxon>Paracoccaceae</taxon>
        <taxon>Marinibacterium</taxon>
    </lineage>
</organism>
<evidence type="ECO:0000256" key="3">
    <source>
        <dbReference type="ARBA" id="ARBA00012338"/>
    </source>
</evidence>
<dbReference type="InterPro" id="IPR008948">
    <property type="entry name" value="L-Aspartase-like"/>
</dbReference>
<dbReference type="CDD" id="cd01359">
    <property type="entry name" value="Argininosuccinate_lyase"/>
    <property type="match status" value="1"/>
</dbReference>
<dbReference type="PANTHER" id="PTHR43814:SF1">
    <property type="entry name" value="ARGININOSUCCINATE LYASE"/>
    <property type="match status" value="1"/>
</dbReference>
<sequence length="504" mass="54569">MRDPSHHDTSRFPDPVYARTVLAPLYDHAKALFGEPLIRINRAHCVMLAETGVLPQADAARIAAALAQVEASDILEPAEYTGAYEDLFFEVEAALKAHVGAELGGALHTARSRNDLDHAILRIRLKGLLDDFLAKGRALAQAMLDAATRNRAEIVVAYTHGQPAQPTTYGHYLSGALETLLRDLERLEDARAVVDLSPMGAAAITTSGFPVDRHLMAELTGFAAPTRNSYASIAGVDYLTGTYSALSLMMLHLGRLVQDFQYWTAFEVGQLYVSNALVQISSIMPQKRNPVPIEHLRHLASTASGQADALVRTMHNTPNTDMNDSESEVQVAGARAFDTAGRVAELLAALLAQAEVRPDNVRRNIDRSCITITELADTLVRSERLSFRQAHEIATATARAVVAEDSVLSQGFPAFRDAFAQHAGRATTLDEAAFREAVGPERFVAVRDRFGGPAPAAMDEALESYGATLAALDARAAAHQDRQQAADALLQDRFDALRTSAQEV</sequence>
<dbReference type="OrthoDB" id="9769623at2"/>
<keyword evidence="4" id="KW-0028">Amino-acid biosynthesis</keyword>
<accession>A0A225NCC9</accession>
<dbReference type="GO" id="GO:0004056">
    <property type="term" value="F:argininosuccinate lyase activity"/>
    <property type="evidence" value="ECO:0007669"/>
    <property type="project" value="UniProtKB-EC"/>
</dbReference>
<dbReference type="Pfam" id="PF00206">
    <property type="entry name" value="Lyase_1"/>
    <property type="match status" value="1"/>
</dbReference>
<evidence type="ECO:0000313" key="8">
    <source>
        <dbReference type="EMBL" id="OWU67006.1"/>
    </source>
</evidence>
<dbReference type="InterPro" id="IPR029419">
    <property type="entry name" value="Arg_succ_lyase_C"/>
</dbReference>
<feature type="domain" description="Argininosuccinate lyase C-terminal" evidence="7">
    <location>
        <begin position="370"/>
        <end position="414"/>
    </location>
</feature>
<evidence type="ECO:0000256" key="4">
    <source>
        <dbReference type="ARBA" id="ARBA00022571"/>
    </source>
</evidence>
<evidence type="ECO:0000256" key="1">
    <source>
        <dbReference type="ARBA" id="ARBA00000985"/>
    </source>
</evidence>
<keyword evidence="5 8" id="KW-0456">Lyase</keyword>
<dbReference type="Pfam" id="PF14698">
    <property type="entry name" value="ASL_C2"/>
    <property type="match status" value="1"/>
</dbReference>
<dbReference type="RefSeq" id="WP_088652913.1">
    <property type="nucleotide sequence ID" value="NZ_AQQR01000033.1"/>
</dbReference>